<dbReference type="Gene3D" id="1.10.600.10">
    <property type="entry name" value="Farnesyl Diphosphate Synthase"/>
    <property type="match status" value="1"/>
</dbReference>
<proteinExistence type="predicted"/>
<comment type="caution">
    <text evidence="1">The sequence shown here is derived from an EMBL/GenBank/DDBJ whole genome shotgun (WGS) entry which is preliminary data.</text>
</comment>
<keyword evidence="2" id="KW-1185">Reference proteome</keyword>
<name>A0A4Y9YFS8_9AGAM</name>
<dbReference type="SUPFAM" id="SSF48576">
    <property type="entry name" value="Terpenoid synthases"/>
    <property type="match status" value="1"/>
</dbReference>
<dbReference type="OrthoDB" id="2998174at2759"/>
<dbReference type="InterPro" id="IPR008949">
    <property type="entry name" value="Isoprenoid_synthase_dom_sf"/>
</dbReference>
<evidence type="ECO:0000313" key="1">
    <source>
        <dbReference type="EMBL" id="TFY60301.1"/>
    </source>
</evidence>
<protein>
    <recommendedName>
        <fullName evidence="3">Terpene synthase</fullName>
    </recommendedName>
</protein>
<gene>
    <name evidence="1" type="ORF">EVG20_g7470</name>
</gene>
<accession>A0A4Y9YFS8</accession>
<evidence type="ECO:0000313" key="2">
    <source>
        <dbReference type="Proteomes" id="UP000298327"/>
    </source>
</evidence>
<dbReference type="STRING" id="205917.A0A4Y9YFS8"/>
<reference evidence="1 2" key="1">
    <citation type="submission" date="2019-02" db="EMBL/GenBank/DDBJ databases">
        <title>Genome sequencing of the rare red list fungi Dentipellis fragilis.</title>
        <authorList>
            <person name="Buettner E."/>
            <person name="Kellner H."/>
        </authorList>
    </citation>
    <scope>NUCLEOTIDE SEQUENCE [LARGE SCALE GENOMIC DNA]</scope>
    <source>
        <strain evidence="1 2">DSM 105465</strain>
    </source>
</reference>
<sequence>MQTILSSLVRAAGSLYIGDHTPWRSAERSHDDHNSESPSCDKLLSRPEVATLMRSYLDRLQIPYPTPSDQAAFEQTCVEICFERGYMTPTDQSLRPFLSVGAAMACNGFLHLPSVPARQFICFVSAFMLLSEDGLKEDIGAIRAFSECFIRNVPQKHHMLDHLAALIHQLPEIFDQVAASIMTTSVLNFITAIALEHELEGTAVGSAPLSSLEKSAVRYPIFARVMTGAGEMFALWVFGVQGLPLSAYLQAVPDIVDFINYGNDILSFYKEEMAGETVNLVHTLARCRGVPHARGAALAHRRCRHRARAAPCAP</sequence>
<evidence type="ECO:0008006" key="3">
    <source>
        <dbReference type="Google" id="ProtNLM"/>
    </source>
</evidence>
<dbReference type="Proteomes" id="UP000298327">
    <property type="component" value="Unassembled WGS sequence"/>
</dbReference>
<dbReference type="AlphaFoldDB" id="A0A4Y9YFS8"/>
<dbReference type="EMBL" id="SEOQ01000570">
    <property type="protein sequence ID" value="TFY60301.1"/>
    <property type="molecule type" value="Genomic_DNA"/>
</dbReference>
<organism evidence="1 2">
    <name type="scientific">Dentipellis fragilis</name>
    <dbReference type="NCBI Taxonomy" id="205917"/>
    <lineage>
        <taxon>Eukaryota</taxon>
        <taxon>Fungi</taxon>
        <taxon>Dikarya</taxon>
        <taxon>Basidiomycota</taxon>
        <taxon>Agaricomycotina</taxon>
        <taxon>Agaricomycetes</taxon>
        <taxon>Russulales</taxon>
        <taxon>Hericiaceae</taxon>
        <taxon>Dentipellis</taxon>
    </lineage>
</organism>